<dbReference type="AlphaFoldDB" id="A9FF88"/>
<name>A9FF88_SORC5</name>
<dbReference type="STRING" id="448385.sce4802"/>
<proteinExistence type="predicted"/>
<evidence type="ECO:0008006" key="3">
    <source>
        <dbReference type="Google" id="ProtNLM"/>
    </source>
</evidence>
<protein>
    <recommendedName>
        <fullName evidence="3">Response regulatory domain-containing protein</fullName>
    </recommendedName>
</protein>
<dbReference type="Proteomes" id="UP000002139">
    <property type="component" value="Chromosome"/>
</dbReference>
<keyword evidence="2" id="KW-1185">Reference proteome</keyword>
<evidence type="ECO:0000313" key="1">
    <source>
        <dbReference type="EMBL" id="CAN94965.1"/>
    </source>
</evidence>
<evidence type="ECO:0000313" key="2">
    <source>
        <dbReference type="Proteomes" id="UP000002139"/>
    </source>
</evidence>
<dbReference type="KEGG" id="scl:sce4802"/>
<reference evidence="1 2" key="1">
    <citation type="journal article" date="2007" name="Nat. Biotechnol.">
        <title>Complete genome sequence of the myxobacterium Sorangium cellulosum.</title>
        <authorList>
            <person name="Schneiker S."/>
            <person name="Perlova O."/>
            <person name="Kaiser O."/>
            <person name="Gerth K."/>
            <person name="Alici A."/>
            <person name="Altmeyer M.O."/>
            <person name="Bartels D."/>
            <person name="Bekel T."/>
            <person name="Beyer S."/>
            <person name="Bode E."/>
            <person name="Bode H.B."/>
            <person name="Bolten C.J."/>
            <person name="Choudhuri J.V."/>
            <person name="Doss S."/>
            <person name="Elnakady Y.A."/>
            <person name="Frank B."/>
            <person name="Gaigalat L."/>
            <person name="Goesmann A."/>
            <person name="Groeger C."/>
            <person name="Gross F."/>
            <person name="Jelsbak L."/>
            <person name="Jelsbak L."/>
            <person name="Kalinowski J."/>
            <person name="Kegler C."/>
            <person name="Knauber T."/>
            <person name="Konietzny S."/>
            <person name="Kopp M."/>
            <person name="Krause L."/>
            <person name="Krug D."/>
            <person name="Linke B."/>
            <person name="Mahmud T."/>
            <person name="Martinez-Arias R."/>
            <person name="McHardy A.C."/>
            <person name="Merai M."/>
            <person name="Meyer F."/>
            <person name="Mormann S."/>
            <person name="Munoz-Dorado J."/>
            <person name="Perez J."/>
            <person name="Pradella S."/>
            <person name="Rachid S."/>
            <person name="Raddatz G."/>
            <person name="Rosenau F."/>
            <person name="Rueckert C."/>
            <person name="Sasse F."/>
            <person name="Scharfe M."/>
            <person name="Schuster S.C."/>
            <person name="Suen G."/>
            <person name="Treuner-Lange A."/>
            <person name="Velicer G.J."/>
            <person name="Vorholter F.-J."/>
            <person name="Weissman K.J."/>
            <person name="Welch R.D."/>
            <person name="Wenzel S.C."/>
            <person name="Whitworth D.E."/>
            <person name="Wilhelm S."/>
            <person name="Wittmann C."/>
            <person name="Bloecker H."/>
            <person name="Puehler A."/>
            <person name="Mueller R."/>
        </authorList>
    </citation>
    <scope>NUCLEOTIDE SEQUENCE [LARGE SCALE GENOMIC DNA]</scope>
    <source>
        <strain evidence="2">So ce56</strain>
    </source>
</reference>
<dbReference type="HOGENOM" id="CLU_1853912_0_0_7"/>
<accession>A9FF88</accession>
<dbReference type="EMBL" id="AM746676">
    <property type="protein sequence ID" value="CAN94965.1"/>
    <property type="molecule type" value="Genomic_DNA"/>
</dbReference>
<gene>
    <name evidence="1" type="ordered locus">sce4802</name>
</gene>
<sequence length="138" mass="14711">MLDARAAMANRSSARLLHVAVVADNPETIDALHAYFSQAGVASNGKRTLNDAHRMAPAATALVLFPDDFDPGDIVTFITSLRSARPKLLILLVTGTPQSFRSALGPDGRSLPPMVLPKPAFGWTILDALRAHAHSEST</sequence>
<organism evidence="1 2">
    <name type="scientific">Sorangium cellulosum (strain So ce56)</name>
    <name type="common">Polyangium cellulosum (strain So ce56)</name>
    <dbReference type="NCBI Taxonomy" id="448385"/>
    <lineage>
        <taxon>Bacteria</taxon>
        <taxon>Pseudomonadati</taxon>
        <taxon>Myxococcota</taxon>
        <taxon>Polyangia</taxon>
        <taxon>Polyangiales</taxon>
        <taxon>Polyangiaceae</taxon>
        <taxon>Sorangium</taxon>
    </lineage>
</organism>